<dbReference type="Gene3D" id="1.10.510.10">
    <property type="entry name" value="Transferase(Phosphotransferase) domain 1"/>
    <property type="match status" value="1"/>
</dbReference>
<sequence>MDTRLEGQYPQKAVYTAATLALQCLSIEPKTRPKMSDVLASLEELQTAKNMSKDHRTASSPVPKSPAGHRQRRLTPSASPLPTPRQSNCNNHSDINICLRVENGTLVDFVATILSSLLPSSMFCKISNMGRLGDGSKLIMGQNRLWADL</sequence>
<comment type="caution">
    <text evidence="2">The sequence shown here is derived from an EMBL/GenBank/DDBJ whole genome shotgun (WGS) entry which is preliminary data.</text>
</comment>
<dbReference type="OrthoDB" id="1739669at2759"/>
<dbReference type="PANTHER" id="PTHR45621">
    <property type="entry name" value="OS01G0588500 PROTEIN-RELATED"/>
    <property type="match status" value="1"/>
</dbReference>
<dbReference type="EMBL" id="PKPP01006932">
    <property type="protein sequence ID" value="PWA54895.1"/>
    <property type="molecule type" value="Genomic_DNA"/>
</dbReference>
<name>A0A2U1M0W3_ARTAN</name>
<proteinExistence type="predicted"/>
<evidence type="ECO:0000256" key="1">
    <source>
        <dbReference type="SAM" id="MobiDB-lite"/>
    </source>
</evidence>
<dbReference type="AlphaFoldDB" id="A0A2U1M0W3"/>
<feature type="compositionally biased region" description="Polar residues" evidence="1">
    <location>
        <begin position="74"/>
        <end position="88"/>
    </location>
</feature>
<organism evidence="2 3">
    <name type="scientific">Artemisia annua</name>
    <name type="common">Sweet wormwood</name>
    <dbReference type="NCBI Taxonomy" id="35608"/>
    <lineage>
        <taxon>Eukaryota</taxon>
        <taxon>Viridiplantae</taxon>
        <taxon>Streptophyta</taxon>
        <taxon>Embryophyta</taxon>
        <taxon>Tracheophyta</taxon>
        <taxon>Spermatophyta</taxon>
        <taxon>Magnoliopsida</taxon>
        <taxon>eudicotyledons</taxon>
        <taxon>Gunneridae</taxon>
        <taxon>Pentapetalae</taxon>
        <taxon>asterids</taxon>
        <taxon>campanulids</taxon>
        <taxon>Asterales</taxon>
        <taxon>Asteraceae</taxon>
        <taxon>Asteroideae</taxon>
        <taxon>Anthemideae</taxon>
        <taxon>Artemisiinae</taxon>
        <taxon>Artemisia</taxon>
    </lineage>
</organism>
<accession>A0A2U1M0W3</accession>
<protein>
    <submittedName>
        <fullName evidence="2">Protein kinase 2B</fullName>
    </submittedName>
</protein>
<feature type="region of interest" description="Disordered" evidence="1">
    <location>
        <begin position="45"/>
        <end position="88"/>
    </location>
</feature>
<keyword evidence="2" id="KW-0808">Transferase</keyword>
<reference evidence="2 3" key="1">
    <citation type="journal article" date="2018" name="Mol. Plant">
        <title>The genome of Artemisia annua provides insight into the evolution of Asteraceae family and artemisinin biosynthesis.</title>
        <authorList>
            <person name="Shen Q."/>
            <person name="Zhang L."/>
            <person name="Liao Z."/>
            <person name="Wang S."/>
            <person name="Yan T."/>
            <person name="Shi P."/>
            <person name="Liu M."/>
            <person name="Fu X."/>
            <person name="Pan Q."/>
            <person name="Wang Y."/>
            <person name="Lv Z."/>
            <person name="Lu X."/>
            <person name="Zhang F."/>
            <person name="Jiang W."/>
            <person name="Ma Y."/>
            <person name="Chen M."/>
            <person name="Hao X."/>
            <person name="Li L."/>
            <person name="Tang Y."/>
            <person name="Lv G."/>
            <person name="Zhou Y."/>
            <person name="Sun X."/>
            <person name="Brodelius P.E."/>
            <person name="Rose J.K.C."/>
            <person name="Tang K."/>
        </authorList>
    </citation>
    <scope>NUCLEOTIDE SEQUENCE [LARGE SCALE GENOMIC DNA]</scope>
    <source>
        <strain evidence="3">cv. Huhao1</strain>
        <tissue evidence="2">Leaf</tissue>
    </source>
</reference>
<dbReference type="GO" id="GO:0016301">
    <property type="term" value="F:kinase activity"/>
    <property type="evidence" value="ECO:0007669"/>
    <property type="project" value="UniProtKB-KW"/>
</dbReference>
<dbReference type="Proteomes" id="UP000245207">
    <property type="component" value="Unassembled WGS sequence"/>
</dbReference>
<evidence type="ECO:0000313" key="3">
    <source>
        <dbReference type="Proteomes" id="UP000245207"/>
    </source>
</evidence>
<dbReference type="InterPro" id="IPR050823">
    <property type="entry name" value="Plant_Ser_Thr_Prot_Kinase"/>
</dbReference>
<dbReference type="STRING" id="35608.A0A2U1M0W3"/>
<evidence type="ECO:0000313" key="2">
    <source>
        <dbReference type="EMBL" id="PWA54895.1"/>
    </source>
</evidence>
<keyword evidence="3" id="KW-1185">Reference proteome</keyword>
<keyword evidence="2" id="KW-0418">Kinase</keyword>
<gene>
    <name evidence="2" type="ORF">CTI12_AA432010</name>
</gene>